<protein>
    <submittedName>
        <fullName evidence="1">Uncharacterized protein</fullName>
    </submittedName>
</protein>
<dbReference type="Proteomes" id="UP001432190">
    <property type="component" value="Chromosome"/>
</dbReference>
<sequence length="117" mass="13399">MLPTPAIFSQPNWAKVLTRITAGYGIKVRYNSQLVEVDGERRRAVILDNAAGTRETIDYELLHAVPPQSAPAHNWMLLAEFDYELKPKPSFPLIDTMKPRYDMWLLKRYGLRAPAKS</sequence>
<gene>
    <name evidence="1" type="ORF">OG994_25750</name>
</gene>
<keyword evidence="2" id="KW-1185">Reference proteome</keyword>
<evidence type="ECO:0000313" key="1">
    <source>
        <dbReference type="EMBL" id="WUP48939.1"/>
    </source>
</evidence>
<accession>A0ABZ1S3N9</accession>
<dbReference type="EMBL" id="CP108084">
    <property type="protein sequence ID" value="WUP48939.1"/>
    <property type="molecule type" value="Genomic_DNA"/>
</dbReference>
<proteinExistence type="predicted"/>
<organism evidence="1 2">
    <name type="scientific">Micromonospora globbae</name>
    <dbReference type="NCBI Taxonomy" id="1894969"/>
    <lineage>
        <taxon>Bacteria</taxon>
        <taxon>Bacillati</taxon>
        <taxon>Actinomycetota</taxon>
        <taxon>Actinomycetes</taxon>
        <taxon>Micromonosporales</taxon>
        <taxon>Micromonosporaceae</taxon>
        <taxon>Micromonospora</taxon>
    </lineage>
</organism>
<dbReference type="PANTHER" id="PTHR10632:SF2">
    <property type="entry name" value="SULFIDE:QUINONE OXIDOREDUCTASE, MITOCHONDRIAL"/>
    <property type="match status" value="1"/>
</dbReference>
<dbReference type="PANTHER" id="PTHR10632">
    <property type="entry name" value="SULFIDE:QUINONE OXIDOREDUCTASE"/>
    <property type="match status" value="1"/>
</dbReference>
<dbReference type="SUPFAM" id="SSF51905">
    <property type="entry name" value="FAD/NAD(P)-binding domain"/>
    <property type="match status" value="1"/>
</dbReference>
<dbReference type="RefSeq" id="WP_328851242.1">
    <property type="nucleotide sequence ID" value="NZ_CP108084.1"/>
</dbReference>
<dbReference type="InterPro" id="IPR036188">
    <property type="entry name" value="FAD/NAD-bd_sf"/>
</dbReference>
<reference evidence="1" key="1">
    <citation type="submission" date="2022-10" db="EMBL/GenBank/DDBJ databases">
        <title>The complete genomes of actinobacterial strains from the NBC collection.</title>
        <authorList>
            <person name="Joergensen T.S."/>
            <person name="Alvarez Arevalo M."/>
            <person name="Sterndorff E.B."/>
            <person name="Faurdal D."/>
            <person name="Vuksanovic O."/>
            <person name="Mourched A.-S."/>
            <person name="Charusanti P."/>
            <person name="Shaw S."/>
            <person name="Blin K."/>
            <person name="Weber T."/>
        </authorList>
    </citation>
    <scope>NUCLEOTIDE SEQUENCE</scope>
    <source>
        <strain evidence="1">NBC_00256</strain>
    </source>
</reference>
<evidence type="ECO:0000313" key="2">
    <source>
        <dbReference type="Proteomes" id="UP001432190"/>
    </source>
</evidence>
<dbReference type="InterPro" id="IPR015904">
    <property type="entry name" value="Sulphide_quinone_reductase"/>
</dbReference>
<name>A0ABZ1S3N9_9ACTN</name>